<proteinExistence type="predicted"/>
<dbReference type="InterPro" id="IPR006342">
    <property type="entry name" value="FkbM_mtfrase"/>
</dbReference>
<reference evidence="2 3" key="1">
    <citation type="journal article" date="2017" name="Int. J. Syst. Evol. Microbiol.">
        <title>Erythrobacter aquimixticola sp. nov., isolated from the junction between the ocean and a freshwater spring.</title>
        <authorList>
            <person name="Park S."/>
            <person name="Jung Y.T."/>
            <person name="Choi S.J."/>
            <person name="Yoon J.H."/>
        </authorList>
    </citation>
    <scope>NUCLEOTIDE SEQUENCE [LARGE SCALE GENOMIC DNA]</scope>
    <source>
        <strain evidence="2 3">JSSK-14</strain>
    </source>
</reference>
<keyword evidence="3" id="KW-1185">Reference proteome</keyword>
<evidence type="ECO:0000259" key="1">
    <source>
        <dbReference type="Pfam" id="PF05050"/>
    </source>
</evidence>
<dbReference type="SUPFAM" id="SSF53335">
    <property type="entry name" value="S-adenosyl-L-methionine-dependent methyltransferases"/>
    <property type="match status" value="1"/>
</dbReference>
<dbReference type="EMBL" id="RAHX01000001">
    <property type="protein sequence ID" value="RJY08333.1"/>
    <property type="molecule type" value="Genomic_DNA"/>
</dbReference>
<dbReference type="Proteomes" id="UP000285232">
    <property type="component" value="Unassembled WGS sequence"/>
</dbReference>
<protein>
    <recommendedName>
        <fullName evidence="1">Methyltransferase FkbM domain-containing protein</fullName>
    </recommendedName>
</protein>
<dbReference type="Pfam" id="PF05050">
    <property type="entry name" value="Methyltransf_21"/>
    <property type="match status" value="1"/>
</dbReference>
<gene>
    <name evidence="2" type="ORF">D6201_02240</name>
</gene>
<feature type="domain" description="Methyltransferase FkbM" evidence="1">
    <location>
        <begin position="31"/>
        <end position="70"/>
    </location>
</feature>
<dbReference type="InterPro" id="IPR029063">
    <property type="entry name" value="SAM-dependent_MTases_sf"/>
</dbReference>
<accession>A0A419RRA7</accession>
<name>A0A419RRA7_9SPHN</name>
<dbReference type="OrthoDB" id="7560647at2"/>
<sequence>MSPQTQALFAQHRPRYRMRGVAISDGEDVSGPIHYCNIDVEGSEMRVLRGLDFDRHRPMVISAEIYADNLRGATRSAVHESLETQGYACVASTVITFFFVDRQALKRG</sequence>
<comment type="caution">
    <text evidence="2">The sequence shown here is derived from an EMBL/GenBank/DDBJ whole genome shotgun (WGS) entry which is preliminary data.</text>
</comment>
<evidence type="ECO:0000313" key="2">
    <source>
        <dbReference type="EMBL" id="RJY08333.1"/>
    </source>
</evidence>
<dbReference type="AlphaFoldDB" id="A0A419RRA7"/>
<dbReference type="RefSeq" id="WP_120047220.1">
    <property type="nucleotide sequence ID" value="NZ_RAHX01000001.1"/>
</dbReference>
<organism evidence="2 3">
    <name type="scientific">Aurantiacibacter aquimixticola</name>
    <dbReference type="NCBI Taxonomy" id="1958945"/>
    <lineage>
        <taxon>Bacteria</taxon>
        <taxon>Pseudomonadati</taxon>
        <taxon>Pseudomonadota</taxon>
        <taxon>Alphaproteobacteria</taxon>
        <taxon>Sphingomonadales</taxon>
        <taxon>Erythrobacteraceae</taxon>
        <taxon>Aurantiacibacter</taxon>
    </lineage>
</organism>
<evidence type="ECO:0000313" key="3">
    <source>
        <dbReference type="Proteomes" id="UP000285232"/>
    </source>
</evidence>